<evidence type="ECO:0000256" key="1">
    <source>
        <dbReference type="ARBA" id="ARBA00004123"/>
    </source>
</evidence>
<reference evidence="4" key="1">
    <citation type="journal article" date="2018" name="PLoS Negl. Trop. Dis.">
        <title>Sialome diversity of ticks revealed by RNAseq of single tick salivary glands.</title>
        <authorList>
            <person name="Perner J."/>
            <person name="Kropackova S."/>
            <person name="Kopacek P."/>
            <person name="Ribeiro J.M."/>
        </authorList>
    </citation>
    <scope>NUCLEOTIDE SEQUENCE</scope>
    <source>
        <strain evidence="4">Siblings of single egg batch collected in Ceske Budejovice</strain>
        <tissue evidence="4">Salivary glands</tissue>
    </source>
</reference>
<dbReference type="InterPro" id="IPR009057">
    <property type="entry name" value="Homeodomain-like_sf"/>
</dbReference>
<organism evidence="4">
    <name type="scientific">Ixodes ricinus</name>
    <name type="common">Common tick</name>
    <name type="synonym">Acarus ricinus</name>
    <dbReference type="NCBI Taxonomy" id="34613"/>
    <lineage>
        <taxon>Eukaryota</taxon>
        <taxon>Metazoa</taxon>
        <taxon>Ecdysozoa</taxon>
        <taxon>Arthropoda</taxon>
        <taxon>Chelicerata</taxon>
        <taxon>Arachnida</taxon>
        <taxon>Acari</taxon>
        <taxon>Parasitiformes</taxon>
        <taxon>Ixodida</taxon>
        <taxon>Ixodoidea</taxon>
        <taxon>Ixodidae</taxon>
        <taxon>Ixodinae</taxon>
        <taxon>Ixodes</taxon>
    </lineage>
</organism>
<dbReference type="InterPro" id="IPR050863">
    <property type="entry name" value="CenT-Element_Derived"/>
</dbReference>
<dbReference type="PANTHER" id="PTHR19303:SF74">
    <property type="entry name" value="POGO TRANSPOSABLE ELEMENT WITH KRAB DOMAIN"/>
    <property type="match status" value="1"/>
</dbReference>
<dbReference type="PROSITE" id="PS51253">
    <property type="entry name" value="HTH_CENPB"/>
    <property type="match status" value="1"/>
</dbReference>
<dbReference type="GO" id="GO:0005634">
    <property type="term" value="C:nucleus"/>
    <property type="evidence" value="ECO:0007669"/>
    <property type="project" value="UniProtKB-SubCell"/>
</dbReference>
<dbReference type="Pfam" id="PF09607">
    <property type="entry name" value="BrkDBD"/>
    <property type="match status" value="1"/>
</dbReference>
<dbReference type="EMBL" id="GEGO01004012">
    <property type="protein sequence ID" value="JAR91392.1"/>
    <property type="molecule type" value="Transcribed_RNA"/>
</dbReference>
<accession>A0A147BLP7</accession>
<feature type="domain" description="HTH CENPB-type" evidence="3">
    <location>
        <begin position="58"/>
        <end position="131"/>
    </location>
</feature>
<dbReference type="PANTHER" id="PTHR19303">
    <property type="entry name" value="TRANSPOSON"/>
    <property type="match status" value="1"/>
</dbReference>
<dbReference type="GO" id="GO:0003677">
    <property type="term" value="F:DNA binding"/>
    <property type="evidence" value="ECO:0007669"/>
    <property type="project" value="UniProtKB-KW"/>
</dbReference>
<dbReference type="Pfam" id="PF03184">
    <property type="entry name" value="DDE_1"/>
    <property type="match status" value="1"/>
</dbReference>
<name>A0A147BLP7_IXORI</name>
<dbReference type="SUPFAM" id="SSF46689">
    <property type="entry name" value="Homeodomain-like"/>
    <property type="match status" value="1"/>
</dbReference>
<dbReference type="Gene3D" id="1.10.10.60">
    <property type="entry name" value="Homeodomain-like"/>
    <property type="match status" value="2"/>
</dbReference>
<dbReference type="AlphaFoldDB" id="A0A147BLP7"/>
<dbReference type="InterPro" id="IPR018586">
    <property type="entry name" value="Brinker_DNA-bd"/>
</dbReference>
<dbReference type="SMART" id="SM00674">
    <property type="entry name" value="CENPB"/>
    <property type="match status" value="1"/>
</dbReference>
<comment type="subcellular location">
    <subcellularLocation>
        <location evidence="1">Nucleus</location>
    </subcellularLocation>
</comment>
<evidence type="ECO:0000256" key="2">
    <source>
        <dbReference type="ARBA" id="ARBA00023125"/>
    </source>
</evidence>
<evidence type="ECO:0000259" key="3">
    <source>
        <dbReference type="PROSITE" id="PS51253"/>
    </source>
</evidence>
<proteinExistence type="predicted"/>
<dbReference type="InterPro" id="IPR004875">
    <property type="entry name" value="DDE_SF_endonuclease_dom"/>
</dbReference>
<protein>
    <submittedName>
        <fullName evidence="4">Putative pogo transposable element</fullName>
    </submittedName>
</protein>
<dbReference type="Pfam" id="PF03221">
    <property type="entry name" value="HTH_Tnp_Tc5"/>
    <property type="match status" value="1"/>
</dbReference>
<evidence type="ECO:0000313" key="4">
    <source>
        <dbReference type="EMBL" id="JAR91392.1"/>
    </source>
</evidence>
<sequence length="413" mass="46764">MSGPRRQYSAAFKRKVISAAETIGNCAAERQFGVNERSIRGWRKQKEALFACSGLRKSFRGPKNGAFPEVERELTDFVREQRAAHLAVNIELLQAKAREIARDKGIQRADFKASKHWVSRFMRRAGFSLRRRTSISQKLPESYEELLVAFQKHVISLRKEVPFQLGQIGNADQTPVYLDMPSALTVHQKGSRQVIVRSTGNEKTRVTVMLSCTADGRKLPPYVVFKRKTLPKGEKFPKNVVIRCQDKGWMDESLVLDWIKSVWCRRPGALLGLRSILVLDAFRCHLADSVKRLLRDSRTELVVIPGGMTSQLQPLDVCINKPFKDHIRRLYMEWMSSGEPEVTPAGRLKRASPAQLCSWIAEAWACIPEALVCRAFKKCSISNALDGTEDEVLWEDISDKGTSEESASDEDDE</sequence>
<dbReference type="InterPro" id="IPR006600">
    <property type="entry name" value="HTH_CenpB_DNA-bd_dom"/>
</dbReference>
<keyword evidence="2" id="KW-0238">DNA-binding</keyword>